<dbReference type="InterPro" id="IPR025263">
    <property type="entry name" value="YhdP_central"/>
</dbReference>
<keyword evidence="1" id="KW-0472">Membrane</keyword>
<organism evidence="3 4">
    <name type="scientific">Sulfurimonas crateris</name>
    <dbReference type="NCBI Taxonomy" id="2574727"/>
    <lineage>
        <taxon>Bacteria</taxon>
        <taxon>Pseudomonadati</taxon>
        <taxon>Campylobacterota</taxon>
        <taxon>Epsilonproteobacteria</taxon>
        <taxon>Campylobacterales</taxon>
        <taxon>Sulfurimonadaceae</taxon>
        <taxon>Sulfurimonas</taxon>
    </lineage>
</organism>
<protein>
    <submittedName>
        <fullName evidence="3">DUF3971 domain-containing protein</fullName>
    </submittedName>
</protein>
<name>A0A4U2Z8L6_9BACT</name>
<dbReference type="Proteomes" id="UP000309561">
    <property type="component" value="Unassembled WGS sequence"/>
</dbReference>
<feature type="transmembrane region" description="Helical" evidence="1">
    <location>
        <begin position="12"/>
        <end position="35"/>
    </location>
</feature>
<keyword evidence="4" id="KW-1185">Reference proteome</keyword>
<dbReference type="RefSeq" id="WP_137012732.1">
    <property type="nucleotide sequence ID" value="NZ_SZPX01000003.1"/>
</dbReference>
<dbReference type="OrthoDB" id="5332226at2"/>
<comment type="caution">
    <text evidence="3">The sequence shown here is derived from an EMBL/GenBank/DDBJ whole genome shotgun (WGS) entry which is preliminary data.</text>
</comment>
<reference evidence="3 4" key="1">
    <citation type="submission" date="2019-04" db="EMBL/GenBank/DDBJ databases">
        <title>Sulfurimonas crateris sp. nov. a facultative anaerobic sulfur-oxidizing chemolithautotrophic bacterium isolated from a terrestrial mud vulcano.</title>
        <authorList>
            <person name="Ratnikova N.M."/>
            <person name="Slobodkin A.I."/>
            <person name="Merkel A.Y."/>
            <person name="Novikov A."/>
            <person name="Bonch-Osmolovskaya E.A."/>
            <person name="Slobodkina G.B."/>
        </authorList>
    </citation>
    <scope>NUCLEOTIDE SEQUENCE [LARGE SCALE GENOMIC DNA]</scope>
    <source>
        <strain evidence="3 4">SN118</strain>
    </source>
</reference>
<dbReference type="EMBL" id="SZPX01000003">
    <property type="protein sequence ID" value="TKI69882.1"/>
    <property type="molecule type" value="Genomic_DNA"/>
</dbReference>
<evidence type="ECO:0000259" key="2">
    <source>
        <dbReference type="Pfam" id="PF13116"/>
    </source>
</evidence>
<accession>A0A4U2Z8L6</accession>
<dbReference type="Pfam" id="PF13116">
    <property type="entry name" value="YhdP"/>
    <property type="match status" value="1"/>
</dbReference>
<proteinExistence type="predicted"/>
<evidence type="ECO:0000313" key="3">
    <source>
        <dbReference type="EMBL" id="TKI69882.1"/>
    </source>
</evidence>
<evidence type="ECO:0000313" key="4">
    <source>
        <dbReference type="Proteomes" id="UP000309561"/>
    </source>
</evidence>
<feature type="domain" description="YhdP central" evidence="2">
    <location>
        <begin position="781"/>
        <end position="1019"/>
    </location>
</feature>
<gene>
    <name evidence="3" type="ORF">FCU45_04535</name>
</gene>
<sequence>MNDSIIINTISKIHFILISVLSFIFILLFAAFILLQNGLYIDDISFQNIKVKKLYIKWDEKITLSANEIAISRDKNDQNSDVEYKRVIQTLKEILPFTNWLKEIEIKKVTINGIEGEVKYIDDQKGYLNLRSNIFTLKSSLLPNSGLLYVTIEELKAFKDAMNINGTLLLKAKQEPDFTALLNIKLDDEINFNLHLHGNTQKLFYELESKEAITNTRKIVDIFNLGPKIKYWVYDAIEMSSLSIESFKGWFEYKDLDKAYLNLHAKATANDLNYTYDQKLAPVSSAKTELEFKNGVLYIRPKEAYSYGFYLDRSWLKIDFAQDEETLTLHLLFNAQANRDIVSLLDRYEIKLPLVQKKGEVETDLTLDVKLRTLDVEAEGSFHAKDSQINYLGLDIDVPSADIYLKNSYVTIENMYAKYRDIASADVCMELDAKESEGKLTLKFDKIAHKESSLALLNKKELLTVYNISPKEDYISIDKSTWKYKGKMINVSAIKVPFHIKELKAHLPVTSILAPELGSALLSGDISFKSGIADLDVDIMKINKKGIELSRPAPAFKMLYENGTINISSKKAISMKVDNKPTTLQDLAFNITKESIKAESIALNYNDTIKSKIGLDYDLLNSKGVLSLKDNAIYDNDFNEMFKTEKSIELYLENRDNSTVIGSKKYAFEYISSKDGWIFDAKSLEKISQYSKLLKKYDLTNGSLKIEKKDDQRNLEFLLQSAYKYKFLATLEKPIENYTAEGKYNLDTKETDITINNSVNVEIKDNIKIDAKNIGINIKEIINYFDQRETAEGLNDKTELHIQTQNCFLYLAENRRIVSDRIDLTYINKTISAELLHNRGHAVFTLTDDKIYLYGDEFGDEFMDKLFALSRFRGGSFEFFINGTLKEFDGMINIKDTTILDYKILNNILAFVNTVPSLITFSLPGYNKSGIAAERTYINFKFKDDIYKMSDIYMKSKEIEITGVGEASIEKNSIDLDLNLKTDLGSSVSKIPLVGYILLGKESVSTTLKVTGKLDDPNVTTQVAKDIAVAPFNIIKRTFMFPFELFKSKDNKEEQR</sequence>
<dbReference type="AlphaFoldDB" id="A0A4U2Z8L6"/>
<keyword evidence="1" id="KW-1133">Transmembrane helix</keyword>
<evidence type="ECO:0000256" key="1">
    <source>
        <dbReference type="SAM" id="Phobius"/>
    </source>
</evidence>
<keyword evidence="1" id="KW-0812">Transmembrane</keyword>